<dbReference type="SUPFAM" id="SSF51430">
    <property type="entry name" value="NAD(P)-linked oxidoreductase"/>
    <property type="match status" value="1"/>
</dbReference>
<evidence type="ECO:0000259" key="2">
    <source>
        <dbReference type="Pfam" id="PF00248"/>
    </source>
</evidence>
<name>A0A413VP10_9FIRM</name>
<dbReference type="GO" id="GO:0016491">
    <property type="term" value="F:oxidoreductase activity"/>
    <property type="evidence" value="ECO:0007669"/>
    <property type="project" value="UniProtKB-KW"/>
</dbReference>
<dbReference type="CDD" id="cd19084">
    <property type="entry name" value="AKR_AKR11B1-like"/>
    <property type="match status" value="1"/>
</dbReference>
<sequence length="315" mass="36022">MRYKTLGKTGIKVSQMCLGTWGIGGQGWSEYSDEERLSAIQTAVEYGVNFIDTAPAYNSGQAERYVGNAIEKMNNRDKMIISTKCGNEFVDGKYYRCGSKKKIMKQCEESLRNLKTDYIDVYLVHFPDPEVEIEETVDAVETLKKEGKILHAGVSNFTQEQIERAEKCCDIEVFQPQYSLVDRKDEELIRWTSERKIGVMSYGSLGGGILTGKYRHLEQFDPSDNRVRYYPYFKEPLFSPIMELLKDMDTIGKERNVPVSQIAMNWATQKEFISSSIVGAQSAGKVIENCKSFDWELTQDEIDLLDKKSEILLTY</sequence>
<proteinExistence type="predicted"/>
<keyword evidence="1" id="KW-0560">Oxidoreductase</keyword>
<evidence type="ECO:0000256" key="1">
    <source>
        <dbReference type="ARBA" id="ARBA00023002"/>
    </source>
</evidence>
<dbReference type="Proteomes" id="UP000284883">
    <property type="component" value="Unassembled WGS sequence"/>
</dbReference>
<dbReference type="PRINTS" id="PR00069">
    <property type="entry name" value="ALDKETRDTASE"/>
</dbReference>
<dbReference type="Pfam" id="PF00248">
    <property type="entry name" value="Aldo_ket_red"/>
    <property type="match status" value="1"/>
</dbReference>
<reference evidence="3 4" key="1">
    <citation type="submission" date="2018-08" db="EMBL/GenBank/DDBJ databases">
        <title>A genome reference for cultivated species of the human gut microbiota.</title>
        <authorList>
            <person name="Zou Y."/>
            <person name="Xue W."/>
            <person name="Luo G."/>
        </authorList>
    </citation>
    <scope>NUCLEOTIDE SEQUENCE [LARGE SCALE GENOMIC DNA]</scope>
    <source>
        <strain evidence="3 4">AM40-15AC</strain>
    </source>
</reference>
<dbReference type="PANTHER" id="PTHR43364:SF4">
    <property type="entry name" value="NAD(P)-LINKED OXIDOREDUCTASE SUPERFAMILY PROTEIN"/>
    <property type="match status" value="1"/>
</dbReference>
<dbReference type="InterPro" id="IPR036812">
    <property type="entry name" value="NAD(P)_OxRdtase_dom_sf"/>
</dbReference>
<dbReference type="EMBL" id="QSGQ01000012">
    <property type="protein sequence ID" value="RHB35335.1"/>
    <property type="molecule type" value="Genomic_DNA"/>
</dbReference>
<dbReference type="PANTHER" id="PTHR43364">
    <property type="entry name" value="NADH-SPECIFIC METHYLGLYOXAL REDUCTASE-RELATED"/>
    <property type="match status" value="1"/>
</dbReference>
<dbReference type="InterPro" id="IPR023210">
    <property type="entry name" value="NADP_OxRdtase_dom"/>
</dbReference>
<dbReference type="RefSeq" id="WP_118001575.1">
    <property type="nucleotide sequence ID" value="NZ_AP031430.1"/>
</dbReference>
<evidence type="ECO:0000313" key="4">
    <source>
        <dbReference type="Proteomes" id="UP000284883"/>
    </source>
</evidence>
<dbReference type="Gene3D" id="3.20.20.100">
    <property type="entry name" value="NADP-dependent oxidoreductase domain"/>
    <property type="match status" value="1"/>
</dbReference>
<dbReference type="InterPro" id="IPR050523">
    <property type="entry name" value="AKR_Detox_Biosynth"/>
</dbReference>
<dbReference type="GO" id="GO:0005829">
    <property type="term" value="C:cytosol"/>
    <property type="evidence" value="ECO:0007669"/>
    <property type="project" value="TreeGrafter"/>
</dbReference>
<organism evidence="3 4">
    <name type="scientific">Dorea formicigenerans</name>
    <dbReference type="NCBI Taxonomy" id="39486"/>
    <lineage>
        <taxon>Bacteria</taxon>
        <taxon>Bacillati</taxon>
        <taxon>Bacillota</taxon>
        <taxon>Clostridia</taxon>
        <taxon>Lachnospirales</taxon>
        <taxon>Lachnospiraceae</taxon>
        <taxon>Dorea</taxon>
    </lineage>
</organism>
<evidence type="ECO:0000313" key="3">
    <source>
        <dbReference type="EMBL" id="RHB35335.1"/>
    </source>
</evidence>
<accession>A0A413VP10</accession>
<dbReference type="AlphaFoldDB" id="A0A413VP10"/>
<dbReference type="InterPro" id="IPR020471">
    <property type="entry name" value="AKR"/>
</dbReference>
<feature type="domain" description="NADP-dependent oxidoreductase" evidence="2">
    <location>
        <begin position="16"/>
        <end position="309"/>
    </location>
</feature>
<comment type="caution">
    <text evidence="3">The sequence shown here is derived from an EMBL/GenBank/DDBJ whole genome shotgun (WGS) entry which is preliminary data.</text>
</comment>
<gene>
    <name evidence="3" type="ORF">DW885_13945</name>
</gene>
<protein>
    <submittedName>
        <fullName evidence="3">Aldo/keto reductase</fullName>
    </submittedName>
</protein>